<dbReference type="InterPro" id="IPR011701">
    <property type="entry name" value="MFS"/>
</dbReference>
<feature type="transmembrane region" description="Helical" evidence="10">
    <location>
        <begin position="396"/>
        <end position="415"/>
    </location>
</feature>
<dbReference type="InterPro" id="IPR020846">
    <property type="entry name" value="MFS_dom"/>
</dbReference>
<reference evidence="12 13" key="1">
    <citation type="submission" date="2023-11" db="EMBL/GenBank/DDBJ databases">
        <title>An acidophilic fungus is an integral part of prey digestion in a carnivorous sundew plant.</title>
        <authorList>
            <person name="Tsai I.J."/>
        </authorList>
    </citation>
    <scope>NUCLEOTIDE SEQUENCE [LARGE SCALE GENOMIC DNA]</scope>
    <source>
        <strain evidence="12">169a</strain>
    </source>
</reference>
<evidence type="ECO:0000256" key="2">
    <source>
        <dbReference type="ARBA" id="ARBA00022692"/>
    </source>
</evidence>
<evidence type="ECO:0000256" key="4">
    <source>
        <dbReference type="ARBA" id="ARBA00023136"/>
    </source>
</evidence>
<dbReference type="AlphaFoldDB" id="A0AAQ3M8Z1"/>
<dbReference type="PANTHER" id="PTHR23502">
    <property type="entry name" value="MAJOR FACILITATOR SUPERFAMILY"/>
    <property type="match status" value="1"/>
</dbReference>
<evidence type="ECO:0000313" key="12">
    <source>
        <dbReference type="EMBL" id="WPH03095.1"/>
    </source>
</evidence>
<evidence type="ECO:0000256" key="10">
    <source>
        <dbReference type="SAM" id="Phobius"/>
    </source>
</evidence>
<dbReference type="PANTHER" id="PTHR23502:SF47">
    <property type="entry name" value="MAJOR FACILITATOR SUPERFAMILY (MFS) PROFILE DOMAIN-CONTAINING PROTEIN-RELATED"/>
    <property type="match status" value="1"/>
</dbReference>
<evidence type="ECO:0000256" key="6">
    <source>
        <dbReference type="ARBA" id="ARBA00053977"/>
    </source>
</evidence>
<feature type="transmembrane region" description="Helical" evidence="10">
    <location>
        <begin position="152"/>
        <end position="169"/>
    </location>
</feature>
<evidence type="ECO:0000256" key="1">
    <source>
        <dbReference type="ARBA" id="ARBA00004141"/>
    </source>
</evidence>
<keyword evidence="13" id="KW-1185">Reference proteome</keyword>
<dbReference type="EMBL" id="CP138588">
    <property type="protein sequence ID" value="WPH03095.1"/>
    <property type="molecule type" value="Genomic_DNA"/>
</dbReference>
<evidence type="ECO:0000313" key="13">
    <source>
        <dbReference type="Proteomes" id="UP001303373"/>
    </source>
</evidence>
<dbReference type="Pfam" id="PF07690">
    <property type="entry name" value="MFS_1"/>
    <property type="match status" value="1"/>
</dbReference>
<evidence type="ECO:0000259" key="11">
    <source>
        <dbReference type="PROSITE" id="PS50850"/>
    </source>
</evidence>
<evidence type="ECO:0000256" key="5">
    <source>
        <dbReference type="ARBA" id="ARBA00038347"/>
    </source>
</evidence>
<dbReference type="FunFam" id="1.20.1250.20:FF:000011">
    <property type="entry name" value="MFS multidrug transporter, putative"/>
    <property type="match status" value="1"/>
</dbReference>
<feature type="transmembrane region" description="Helical" evidence="10">
    <location>
        <begin position="84"/>
        <end position="110"/>
    </location>
</feature>
<comment type="similarity">
    <text evidence="5">Belongs to the major facilitator superfamily. CAR1 family.</text>
</comment>
<dbReference type="InterPro" id="IPR036259">
    <property type="entry name" value="MFS_trans_sf"/>
</dbReference>
<feature type="compositionally biased region" description="Acidic residues" evidence="9">
    <location>
        <begin position="26"/>
        <end position="39"/>
    </location>
</feature>
<accession>A0AAQ3M8Z1</accession>
<feature type="region of interest" description="Disordered" evidence="9">
    <location>
        <begin position="1"/>
        <end position="77"/>
    </location>
</feature>
<feature type="transmembrane region" description="Helical" evidence="10">
    <location>
        <begin position="489"/>
        <end position="511"/>
    </location>
</feature>
<evidence type="ECO:0000256" key="7">
    <source>
        <dbReference type="ARBA" id="ARBA00069139"/>
    </source>
</evidence>
<sequence>MTTDDRQPRSINESGASNFSEKPEKEEDLPSNIEDEPEVDVEKQQSPSPALAAASDEENDPNLITWSGPDDPENPMNWPKSKKWLVTMVLGSVTFVCTFASSVFSTATVITSEKFHVSTEVMTLGTSLFVLGFAWGPIVWGPFSELFGRKTPLFAAYFVFAIFNIPVAVAQNVETIMICRFLSGFFACAPLVIVGGTLADFWDPVDRGVAMCFFTGATFIGPTMGPIIGGFITQSSLGWRWTAWITLIMTAFFGIIAVFIIPETFAPVILQQRAKRIRFETKNWAIHAKHDEKEIDLKEILTKYLTKPFVMMAQEPILLLMTLYMALIYGLIYLCFEAFPISFQEQRGWNGGVGALPFISLMVGVILGLIVTGYLTKTRFARKLKQEGRVVPEERLIPMIIGGAALPIGLFWFGWTSSPGISPWPQIIAAAPIGFGVILIFLQGLNYIIDCYLWQANSAIAANTFVRSWVGAGFPMFASAMFHKLGVPWATSLLAFLCVALFPVPVLFYIYGAKIRKMSKFSPY</sequence>
<evidence type="ECO:0000256" key="3">
    <source>
        <dbReference type="ARBA" id="ARBA00022989"/>
    </source>
</evidence>
<keyword evidence="4 10" id="KW-0472">Membrane</keyword>
<feature type="transmembrane region" description="Helical" evidence="10">
    <location>
        <begin position="244"/>
        <end position="270"/>
    </location>
</feature>
<organism evidence="12 13">
    <name type="scientific">Acrodontium crateriforme</name>
    <dbReference type="NCBI Taxonomy" id="150365"/>
    <lineage>
        <taxon>Eukaryota</taxon>
        <taxon>Fungi</taxon>
        <taxon>Dikarya</taxon>
        <taxon>Ascomycota</taxon>
        <taxon>Pezizomycotina</taxon>
        <taxon>Dothideomycetes</taxon>
        <taxon>Dothideomycetidae</taxon>
        <taxon>Mycosphaerellales</taxon>
        <taxon>Teratosphaeriaceae</taxon>
        <taxon>Acrodontium</taxon>
    </lineage>
</organism>
<keyword evidence="3 10" id="KW-1133">Transmembrane helix</keyword>
<dbReference type="GO" id="GO:0022857">
    <property type="term" value="F:transmembrane transporter activity"/>
    <property type="evidence" value="ECO:0007669"/>
    <property type="project" value="InterPro"/>
</dbReference>
<proteinExistence type="inferred from homology"/>
<feature type="transmembrane region" description="Helical" evidence="10">
    <location>
        <begin position="427"/>
        <end position="448"/>
    </location>
</feature>
<dbReference type="Gene3D" id="1.20.1250.20">
    <property type="entry name" value="MFS general substrate transporter like domains"/>
    <property type="match status" value="1"/>
</dbReference>
<feature type="transmembrane region" description="Helical" evidence="10">
    <location>
        <begin position="122"/>
        <end position="140"/>
    </location>
</feature>
<gene>
    <name evidence="12" type="ORF">R9X50_00597000</name>
</gene>
<dbReference type="GO" id="GO:0005886">
    <property type="term" value="C:plasma membrane"/>
    <property type="evidence" value="ECO:0007669"/>
    <property type="project" value="TreeGrafter"/>
</dbReference>
<dbReference type="CDD" id="cd17323">
    <property type="entry name" value="MFS_Tpo1_MDR_like"/>
    <property type="match status" value="1"/>
</dbReference>
<comment type="function">
    <text evidence="6">MFS transporter; part of the gene cluster that mediates the biosynthesis of cercosporin, a light-activated, non-host-selective toxin. The perylenequinone chromophore of cercosporin absorbs light energy to attain an electronically-activated triplet state and produces active oxygen species such as the hydroxyl radical, superoxide, hydrogen peroxide or singlet oxygen upon reaction with oxygen molecules. These reactive oxygen species cause damage to various cellular components including lipids, proteins and nucleic acids. Responsible for secretion and accumulation of cercosporin, but does not play any roles in self-protection against the toxicity of cercosporin.</text>
</comment>
<feature type="transmembrane region" description="Helical" evidence="10">
    <location>
        <begin position="460"/>
        <end position="483"/>
    </location>
</feature>
<name>A0AAQ3M8Z1_9PEZI</name>
<feature type="compositionally biased region" description="Polar residues" evidence="9">
    <location>
        <begin position="9"/>
        <end position="20"/>
    </location>
</feature>
<dbReference type="PROSITE" id="PS50850">
    <property type="entry name" value="MFS"/>
    <property type="match status" value="1"/>
</dbReference>
<dbReference type="Proteomes" id="UP001303373">
    <property type="component" value="Chromosome 9"/>
</dbReference>
<feature type="transmembrane region" description="Helical" evidence="10">
    <location>
        <begin position="209"/>
        <end position="232"/>
    </location>
</feature>
<dbReference type="SUPFAM" id="SSF103473">
    <property type="entry name" value="MFS general substrate transporter"/>
    <property type="match status" value="1"/>
</dbReference>
<evidence type="ECO:0000256" key="9">
    <source>
        <dbReference type="SAM" id="MobiDB-lite"/>
    </source>
</evidence>
<evidence type="ECO:0000256" key="8">
    <source>
        <dbReference type="ARBA" id="ARBA00077167"/>
    </source>
</evidence>
<keyword evidence="2 10" id="KW-0812">Transmembrane</keyword>
<comment type="subcellular location">
    <subcellularLocation>
        <location evidence="1">Membrane</location>
        <topology evidence="1">Multi-pass membrane protein</topology>
    </subcellularLocation>
</comment>
<feature type="domain" description="Major facilitator superfamily (MFS) profile" evidence="11">
    <location>
        <begin position="86"/>
        <end position="524"/>
    </location>
</feature>
<feature type="transmembrane region" description="Helical" evidence="10">
    <location>
        <begin position="317"/>
        <end position="343"/>
    </location>
</feature>
<protein>
    <recommendedName>
        <fullName evidence="7">Cercosporin MFS transporter CTB4</fullName>
    </recommendedName>
    <alternativeName>
        <fullName evidence="8">Cercosporin toxin biosynthesis cluster protein 4</fullName>
    </alternativeName>
</protein>
<feature type="transmembrane region" description="Helical" evidence="10">
    <location>
        <begin position="181"/>
        <end position="202"/>
    </location>
</feature>
<feature type="transmembrane region" description="Helical" evidence="10">
    <location>
        <begin position="355"/>
        <end position="375"/>
    </location>
</feature>